<evidence type="ECO:0000313" key="3">
    <source>
        <dbReference type="Proteomes" id="UP000218113"/>
    </source>
</evidence>
<evidence type="ECO:0000256" key="1">
    <source>
        <dbReference type="SAM" id="Coils"/>
    </source>
</evidence>
<sequence length="302" mass="34464">MVSINKLNRPKIYTESDQILNDLSAELADLKSRIGFLEEEQEQSRDMLEELSFQRELSNTLIEGHQEETKQNRENFTVIADVMHNLKSPVSNVVDNLADIIAEIDDQETQETLRECMETASTVLDTFNAVEEFCIDAGGYQQATQETVDIRLFFREIITKIQALPEIKLHHSLRLLMDRNVPQQGPLYTESISLCLNSLIKELQANLPSGQITVIVSREKSEEKYGIELSDLEIEIKASPETQLEWNESWVDSIQLNQGQLVNSGFNLLKIRDLLRKTGGELEVKQSQNKVSGFKFCLPLTY</sequence>
<name>A0A2A4SV72_9DELT</name>
<reference evidence="3" key="1">
    <citation type="submission" date="2017-08" db="EMBL/GenBank/DDBJ databases">
        <title>A dynamic microbial community with high functional redundancy inhabits the cold, oxic subseafloor aquifer.</title>
        <authorList>
            <person name="Tully B.J."/>
            <person name="Wheat C.G."/>
            <person name="Glazer B.T."/>
            <person name="Huber J.A."/>
        </authorList>
    </citation>
    <scope>NUCLEOTIDE SEQUENCE [LARGE SCALE GENOMIC DNA]</scope>
</reference>
<evidence type="ECO:0008006" key="4">
    <source>
        <dbReference type="Google" id="ProtNLM"/>
    </source>
</evidence>
<dbReference type="AlphaFoldDB" id="A0A2A4SV72"/>
<evidence type="ECO:0000313" key="2">
    <source>
        <dbReference type="EMBL" id="PCI24971.1"/>
    </source>
</evidence>
<proteinExistence type="predicted"/>
<organism evidence="2 3">
    <name type="scientific">SAR324 cluster bacterium</name>
    <dbReference type="NCBI Taxonomy" id="2024889"/>
    <lineage>
        <taxon>Bacteria</taxon>
        <taxon>Deltaproteobacteria</taxon>
        <taxon>SAR324 cluster</taxon>
    </lineage>
</organism>
<protein>
    <recommendedName>
        <fullName evidence="4">Histidine kinase domain-containing protein</fullName>
    </recommendedName>
</protein>
<dbReference type="EMBL" id="NVSR01000117">
    <property type="protein sequence ID" value="PCI24971.1"/>
    <property type="molecule type" value="Genomic_DNA"/>
</dbReference>
<gene>
    <name evidence="2" type="ORF">COB67_11075</name>
</gene>
<comment type="caution">
    <text evidence="2">The sequence shown here is derived from an EMBL/GenBank/DDBJ whole genome shotgun (WGS) entry which is preliminary data.</text>
</comment>
<accession>A0A2A4SV72</accession>
<dbReference type="Proteomes" id="UP000218113">
    <property type="component" value="Unassembled WGS sequence"/>
</dbReference>
<keyword evidence="1" id="KW-0175">Coiled coil</keyword>
<feature type="coiled-coil region" evidence="1">
    <location>
        <begin position="13"/>
        <end position="57"/>
    </location>
</feature>